<comment type="caution">
    <text evidence="1">The sequence shown here is derived from an EMBL/GenBank/DDBJ whole genome shotgun (WGS) entry which is preliminary data.</text>
</comment>
<dbReference type="Proteomes" id="UP001153331">
    <property type="component" value="Unassembled WGS sequence"/>
</dbReference>
<name>A0ACC2I1D3_9PLEO</name>
<evidence type="ECO:0000313" key="2">
    <source>
        <dbReference type="Proteomes" id="UP001153331"/>
    </source>
</evidence>
<keyword evidence="2" id="KW-1185">Reference proteome</keyword>
<reference evidence="1" key="1">
    <citation type="submission" date="2022-11" db="EMBL/GenBank/DDBJ databases">
        <title>Genome Sequence of Boeremia exigua.</title>
        <authorList>
            <person name="Buettner E."/>
        </authorList>
    </citation>
    <scope>NUCLEOTIDE SEQUENCE</scope>
    <source>
        <strain evidence="1">CU02</strain>
    </source>
</reference>
<evidence type="ECO:0000313" key="1">
    <source>
        <dbReference type="EMBL" id="KAJ8109157.1"/>
    </source>
</evidence>
<protein>
    <submittedName>
        <fullName evidence="1">Uncharacterized protein</fullName>
    </submittedName>
</protein>
<sequence>MSGSRIVIARCDALWKATSEGEASGAPIARMAGSFLQWILLVLLLPSGIQAVTGSLGAKVRDCGALRCGSGVLLTVVGEGAGSGAGVCLATPMPISKSTPRGTLSKQPDSLSSPQSQSINTPPIFLCALRSKAHTLINTPHVINHSMCIGKSNRDAPGIGRANTPIANSKSAKRASVPSKPPKTPDETKPTAQPRREQRRGLLQSLSHRSNAPANNDDIPPDNIFVPIQADEILPQIPISNHHPVPRTGIEDSDTRTLHTNSFYANAFLGGQNQPIWTHPYSLWWGKGVQEQGTLQTWGINVGHVEEADLQYGPGEPPKGFINPRKQSMILSAMELNAQTILTTDTHLPFSVNVNLNLQAAPKDPKITFPIVQGMGFVTAGYRNATPTIQTGGRGFVEASKAIMLGRIAKYRVKDFDGRDWLIYVSPKTSTTYDAGAFVKIDTSTLLGPTAFQGTIQVAKNPMGARGEAIYDKAAGTFVSGAKLTAVVNDARATYSFSYTKVGISPLLMFVLPHHIQSLDPELRSQVTDLQLRTSTNGMATAVWTEKLTLIETNLPVTMSFGPWSPTMGANTKIKYPPDVLALVNSIAERDLRRAMTEPIPPESYYYAGKTLSRFATILWVVKEVLGNTAAATAGLAKLKQEMAKYVDNQQRHPLYYDDSWKGVVSNAGFTNPGADFGNTYYNDHHFHFGYFVFTAAVIAYLEPEWLTQGHNKAWTNMLVKDFAESDYNSRDYPFQRSFDWWHGHSWAKGLFESADGKDQESTSEDGLASYAIKMWGKVTGDVNMEKRGNLMLSIQARSFNTYVYLLSTSPIQPPATSPTNSPASSSKTK</sequence>
<proteinExistence type="predicted"/>
<gene>
    <name evidence="1" type="ORF">OPT61_g7667</name>
</gene>
<accession>A0ACC2I1D3</accession>
<organism evidence="1 2">
    <name type="scientific">Boeremia exigua</name>
    <dbReference type="NCBI Taxonomy" id="749465"/>
    <lineage>
        <taxon>Eukaryota</taxon>
        <taxon>Fungi</taxon>
        <taxon>Dikarya</taxon>
        <taxon>Ascomycota</taxon>
        <taxon>Pezizomycotina</taxon>
        <taxon>Dothideomycetes</taxon>
        <taxon>Pleosporomycetidae</taxon>
        <taxon>Pleosporales</taxon>
        <taxon>Pleosporineae</taxon>
        <taxon>Didymellaceae</taxon>
        <taxon>Boeremia</taxon>
    </lineage>
</organism>
<dbReference type="EMBL" id="JAPHNI010000648">
    <property type="protein sequence ID" value="KAJ8109157.1"/>
    <property type="molecule type" value="Genomic_DNA"/>
</dbReference>